<evidence type="ECO:0000259" key="1">
    <source>
        <dbReference type="PROSITE" id="PS50042"/>
    </source>
</evidence>
<dbReference type="Proteomes" id="UP000310314">
    <property type="component" value="Unassembled WGS sequence"/>
</dbReference>
<dbReference type="EMBL" id="VATY01000004">
    <property type="protein sequence ID" value="TMM53957.1"/>
    <property type="molecule type" value="Genomic_DNA"/>
</dbReference>
<name>A0A5S3PI83_9FLAO</name>
<sequence length="187" mass="21796">MRKCFADLGSFDEADIDAAVELITIKAYKKGEHLLREGEVSAKSYSIVSGCVRQYYLVDGEEKTTFFYTEGQSIFSPNSSSERIPAKYYLSCVEYTTLSIMSLENQKEMYKRFPMLESMSRMSLQEELNNYQEMLATYITTNPEERYLNLLKFRPELLNRVPQYQLASYLGVTPESLSRIRKRIFIK</sequence>
<dbReference type="InterPro" id="IPR000595">
    <property type="entry name" value="cNMP-bd_dom"/>
</dbReference>
<dbReference type="InterPro" id="IPR018490">
    <property type="entry name" value="cNMP-bd_dom_sf"/>
</dbReference>
<dbReference type="InterPro" id="IPR014710">
    <property type="entry name" value="RmlC-like_jellyroll"/>
</dbReference>
<organism evidence="2 3">
    <name type="scientific">Maribacter algarum</name>
    <name type="common">ex Zhang et al. 2020</name>
    <dbReference type="NCBI Taxonomy" id="2578118"/>
    <lineage>
        <taxon>Bacteria</taxon>
        <taxon>Pseudomonadati</taxon>
        <taxon>Bacteroidota</taxon>
        <taxon>Flavobacteriia</taxon>
        <taxon>Flavobacteriales</taxon>
        <taxon>Flavobacteriaceae</taxon>
        <taxon>Maribacter</taxon>
    </lineage>
</organism>
<dbReference type="PROSITE" id="PS50042">
    <property type="entry name" value="CNMP_BINDING_3"/>
    <property type="match status" value="1"/>
</dbReference>
<protein>
    <submittedName>
        <fullName evidence="2">Crp/Fnr family transcriptional regulator</fullName>
    </submittedName>
</protein>
<comment type="caution">
    <text evidence="2">The sequence shown here is derived from an EMBL/GenBank/DDBJ whole genome shotgun (WGS) entry which is preliminary data.</text>
</comment>
<accession>A0A5S3PI83</accession>
<keyword evidence="3" id="KW-1185">Reference proteome</keyword>
<reference evidence="2 3" key="1">
    <citation type="submission" date="2019-05" db="EMBL/GenBank/DDBJ databases">
        <authorList>
            <person name="Zhang J.-Y."/>
            <person name="Feg X."/>
            <person name="Du Z.-J."/>
        </authorList>
    </citation>
    <scope>NUCLEOTIDE SEQUENCE [LARGE SCALE GENOMIC DNA]</scope>
    <source>
        <strain evidence="2 3">RZ26</strain>
    </source>
</reference>
<feature type="domain" description="Cyclic nucleotide-binding" evidence="1">
    <location>
        <begin position="7"/>
        <end position="53"/>
    </location>
</feature>
<proteinExistence type="predicted"/>
<dbReference type="CDD" id="cd00038">
    <property type="entry name" value="CAP_ED"/>
    <property type="match status" value="1"/>
</dbReference>
<evidence type="ECO:0000313" key="3">
    <source>
        <dbReference type="Proteomes" id="UP000310314"/>
    </source>
</evidence>
<dbReference type="Pfam" id="PF00027">
    <property type="entry name" value="cNMP_binding"/>
    <property type="match status" value="1"/>
</dbReference>
<dbReference type="OrthoDB" id="1092431at2"/>
<dbReference type="SMART" id="SM00100">
    <property type="entry name" value="cNMP"/>
    <property type="match status" value="1"/>
</dbReference>
<dbReference type="AlphaFoldDB" id="A0A5S3PI83"/>
<dbReference type="SUPFAM" id="SSF51206">
    <property type="entry name" value="cAMP-binding domain-like"/>
    <property type="match status" value="1"/>
</dbReference>
<gene>
    <name evidence="2" type="ORF">FEE95_18600</name>
</gene>
<dbReference type="Gene3D" id="2.60.120.10">
    <property type="entry name" value="Jelly Rolls"/>
    <property type="match status" value="1"/>
</dbReference>
<evidence type="ECO:0000313" key="2">
    <source>
        <dbReference type="EMBL" id="TMM53957.1"/>
    </source>
</evidence>